<protein>
    <submittedName>
        <fullName evidence="2">SDR family oxidoreductase</fullName>
    </submittedName>
</protein>
<dbReference type="EMBL" id="CP039693">
    <property type="protein sequence ID" value="QCJ00862.1"/>
    <property type="molecule type" value="Genomic_DNA"/>
</dbReference>
<dbReference type="SUPFAM" id="SSF51735">
    <property type="entry name" value="NAD(P)-binding Rossmann-fold domains"/>
    <property type="match status" value="1"/>
</dbReference>
<dbReference type="KEGG" id="alf:CFBP5473_22710"/>
<dbReference type="PRINTS" id="PR00080">
    <property type="entry name" value="SDRFAMILY"/>
</dbReference>
<geneLocation type="plasmid" evidence="3">
    <name>palcfbp5473</name>
</geneLocation>
<dbReference type="CDD" id="cd05233">
    <property type="entry name" value="SDR_c"/>
    <property type="match status" value="1"/>
</dbReference>
<name>A0A4D7DV03_9HYPH</name>
<dbReference type="PANTHER" id="PTHR42760">
    <property type="entry name" value="SHORT-CHAIN DEHYDROGENASES/REDUCTASES FAMILY MEMBER"/>
    <property type="match status" value="1"/>
</dbReference>
<comment type="similarity">
    <text evidence="1">Belongs to the short-chain dehydrogenases/reductases (SDR) family.</text>
</comment>
<dbReference type="Pfam" id="PF13561">
    <property type="entry name" value="adh_short_C2"/>
    <property type="match status" value="1"/>
</dbReference>
<dbReference type="Proteomes" id="UP000298545">
    <property type="component" value="Plasmid pAlCFBP5473"/>
</dbReference>
<organism evidence="2 3">
    <name type="scientific">Agrobacterium larrymoorei</name>
    <dbReference type="NCBI Taxonomy" id="160699"/>
    <lineage>
        <taxon>Bacteria</taxon>
        <taxon>Pseudomonadati</taxon>
        <taxon>Pseudomonadota</taxon>
        <taxon>Alphaproteobacteria</taxon>
        <taxon>Hyphomicrobiales</taxon>
        <taxon>Rhizobiaceae</taxon>
        <taxon>Rhizobium/Agrobacterium group</taxon>
        <taxon>Agrobacterium</taxon>
    </lineage>
</organism>
<dbReference type="InterPro" id="IPR002347">
    <property type="entry name" value="SDR_fam"/>
</dbReference>
<evidence type="ECO:0000313" key="3">
    <source>
        <dbReference type="Proteomes" id="UP000298545"/>
    </source>
</evidence>
<sequence length="255" mass="27240">MHQTSRSGGMSEDRPYMLLTGASRGIGHATVKLFQAKGWRILTVSRQPFSEECAWPSARESHIQADLADLSQIDRLVDTVRERLPKGKLQALVNNAGISPKGPEKSRLGVAETAADVWTQVMNVNLISTALLARALLPELEAAKGSIVNVTSIAGSRVHPFAGVAYAASKAALASLTREMAHEFGRFGVRANAIAPGEIETSILSPGTDELVAAEVPMGRLGEPKEVAETIYFLCSEQSSYITGAEIHINGGQHV</sequence>
<evidence type="ECO:0000313" key="2">
    <source>
        <dbReference type="EMBL" id="QCJ00862.1"/>
    </source>
</evidence>
<dbReference type="InterPro" id="IPR020904">
    <property type="entry name" value="Sc_DH/Rdtase_CS"/>
</dbReference>
<keyword evidence="2" id="KW-0614">Plasmid</keyword>
<evidence type="ECO:0000256" key="1">
    <source>
        <dbReference type="ARBA" id="ARBA00006484"/>
    </source>
</evidence>
<dbReference type="STRING" id="1367849.GCA_000518585_02172"/>
<proteinExistence type="inferred from homology"/>
<dbReference type="FunFam" id="3.40.50.720:FF:000084">
    <property type="entry name" value="Short-chain dehydrogenase reductase"/>
    <property type="match status" value="1"/>
</dbReference>
<dbReference type="AlphaFoldDB" id="A0A4D7DV03"/>
<accession>A0A4D7DV03</accession>
<dbReference type="PANTHER" id="PTHR42760:SF106">
    <property type="entry name" value="PROTEIN FIXR"/>
    <property type="match status" value="1"/>
</dbReference>
<dbReference type="InterPro" id="IPR036291">
    <property type="entry name" value="NAD(P)-bd_dom_sf"/>
</dbReference>
<dbReference type="PRINTS" id="PR00081">
    <property type="entry name" value="GDHRDH"/>
</dbReference>
<dbReference type="PROSITE" id="PS00061">
    <property type="entry name" value="ADH_SHORT"/>
    <property type="match status" value="1"/>
</dbReference>
<dbReference type="Gene3D" id="3.40.50.720">
    <property type="entry name" value="NAD(P)-binding Rossmann-like Domain"/>
    <property type="match status" value="1"/>
</dbReference>
<reference evidence="2 3" key="1">
    <citation type="submission" date="2019-04" db="EMBL/GenBank/DDBJ databases">
        <title>Complete genome sequence of Agrobacterium larrymoorei CFBP5473.</title>
        <authorList>
            <person name="Haryono M."/>
            <person name="Chou L."/>
            <person name="Lin Y.-C."/>
            <person name="Lai E.-M."/>
            <person name="Kuo C.-H."/>
        </authorList>
    </citation>
    <scope>NUCLEOTIDE SEQUENCE [LARGE SCALE GENOMIC DNA]</scope>
    <source>
        <strain evidence="2 3">CFBP5473</strain>
        <plasmid evidence="3">palcfbp5473</plasmid>
    </source>
</reference>
<dbReference type="GO" id="GO:0016616">
    <property type="term" value="F:oxidoreductase activity, acting on the CH-OH group of donors, NAD or NADP as acceptor"/>
    <property type="evidence" value="ECO:0007669"/>
    <property type="project" value="TreeGrafter"/>
</dbReference>
<dbReference type="OrthoDB" id="9779623at2"/>
<gene>
    <name evidence="2" type="ORF">CFBP5473_22710</name>
</gene>